<feature type="compositionally biased region" description="Acidic residues" evidence="1">
    <location>
        <begin position="7"/>
        <end position="28"/>
    </location>
</feature>
<evidence type="ECO:0000256" key="1">
    <source>
        <dbReference type="SAM" id="MobiDB-lite"/>
    </source>
</evidence>
<dbReference type="EMBL" id="SSTD01013547">
    <property type="protein sequence ID" value="TYK06405.1"/>
    <property type="molecule type" value="Genomic_DNA"/>
</dbReference>
<feature type="region of interest" description="Disordered" evidence="1">
    <location>
        <begin position="1"/>
        <end position="30"/>
    </location>
</feature>
<reference evidence="4 5" key="1">
    <citation type="submission" date="2019-08" db="EMBL/GenBank/DDBJ databases">
        <title>Draft genome sequences of two oriental melons (Cucumis melo L. var makuwa).</title>
        <authorList>
            <person name="Kwon S.-Y."/>
        </authorList>
    </citation>
    <scope>NUCLEOTIDE SEQUENCE [LARGE SCALE GENOMIC DNA]</scope>
    <source>
        <strain evidence="5">cv. Chang Bougi</strain>
        <strain evidence="4">cv. SW 3</strain>
        <tissue evidence="2">Leaf</tissue>
    </source>
</reference>
<proteinExistence type="predicted"/>
<evidence type="ECO:0000313" key="5">
    <source>
        <dbReference type="Proteomes" id="UP000321947"/>
    </source>
</evidence>
<evidence type="ECO:0000313" key="2">
    <source>
        <dbReference type="EMBL" id="KAA0050149.1"/>
    </source>
</evidence>
<sequence length="132" mass="15028">MSHLLEEKEEDSQITLSDEDTSSDSENEDYGRALISCETKENLKLSNNDELLLQAVIEPKSSEELEREGVEEDQIPLLIPPSNFEELLKVRGEYENLMKLVRLLTPGTQSLEDVLNMGKQRSNREGLGYDNE</sequence>
<protein>
    <submittedName>
        <fullName evidence="2">Uncharacterized protein</fullName>
    </submittedName>
</protein>
<dbReference type="EMBL" id="SSTE01011930">
    <property type="protein sequence ID" value="KAA0050149.1"/>
    <property type="molecule type" value="Genomic_DNA"/>
</dbReference>
<organism evidence="2 4">
    <name type="scientific">Cucumis melo var. makuwa</name>
    <name type="common">Oriental melon</name>
    <dbReference type="NCBI Taxonomy" id="1194695"/>
    <lineage>
        <taxon>Eukaryota</taxon>
        <taxon>Viridiplantae</taxon>
        <taxon>Streptophyta</taxon>
        <taxon>Embryophyta</taxon>
        <taxon>Tracheophyta</taxon>
        <taxon>Spermatophyta</taxon>
        <taxon>Magnoliopsida</taxon>
        <taxon>eudicotyledons</taxon>
        <taxon>Gunneridae</taxon>
        <taxon>Pentapetalae</taxon>
        <taxon>rosids</taxon>
        <taxon>fabids</taxon>
        <taxon>Cucurbitales</taxon>
        <taxon>Cucurbitaceae</taxon>
        <taxon>Benincaseae</taxon>
        <taxon>Cucumis</taxon>
    </lineage>
</organism>
<dbReference type="Proteomes" id="UP000321947">
    <property type="component" value="Unassembled WGS sequence"/>
</dbReference>
<name>A0A5A7U9H3_CUCMM</name>
<evidence type="ECO:0000313" key="4">
    <source>
        <dbReference type="Proteomes" id="UP000321393"/>
    </source>
</evidence>
<dbReference type="Proteomes" id="UP000321393">
    <property type="component" value="Unassembled WGS sequence"/>
</dbReference>
<accession>A0A5A7U9H3</accession>
<evidence type="ECO:0000313" key="3">
    <source>
        <dbReference type="EMBL" id="TYK06405.1"/>
    </source>
</evidence>
<comment type="caution">
    <text evidence="2">The sequence shown here is derived from an EMBL/GenBank/DDBJ whole genome shotgun (WGS) entry which is preliminary data.</text>
</comment>
<dbReference type="AlphaFoldDB" id="A0A5A7U9H3"/>
<gene>
    <name evidence="3" type="ORF">E5676_scaffold163G001040</name>
    <name evidence="2" type="ORF">E6C27_scaffold675G001780</name>
</gene>